<keyword evidence="3" id="KW-0808">Transferase</keyword>
<dbReference type="Gene3D" id="3.30.200.20">
    <property type="entry name" value="Phosphorylase Kinase, domain 1"/>
    <property type="match status" value="1"/>
</dbReference>
<evidence type="ECO:0000256" key="8">
    <source>
        <dbReference type="SAM" id="MobiDB-lite"/>
    </source>
</evidence>
<dbReference type="InterPro" id="IPR011009">
    <property type="entry name" value="Kinase-like_dom_sf"/>
</dbReference>
<dbReference type="EC" id="2.7.11.1" evidence="1"/>
<evidence type="ECO:0000256" key="2">
    <source>
        <dbReference type="ARBA" id="ARBA00022527"/>
    </source>
</evidence>
<dbReference type="AlphaFoldDB" id="A0A077M880"/>
<name>A0A077M880_9MICO</name>
<dbReference type="GO" id="GO:0005524">
    <property type="term" value="F:ATP binding"/>
    <property type="evidence" value="ECO:0007669"/>
    <property type="project" value="UniProtKB-UniRule"/>
</dbReference>
<evidence type="ECO:0000256" key="7">
    <source>
        <dbReference type="PROSITE-ProRule" id="PRU10141"/>
    </source>
</evidence>
<evidence type="ECO:0000313" key="10">
    <source>
        <dbReference type="EMBL" id="CCI52779.1"/>
    </source>
</evidence>
<evidence type="ECO:0000313" key="11">
    <source>
        <dbReference type="Proteomes" id="UP000035720"/>
    </source>
</evidence>
<keyword evidence="11" id="KW-1185">Reference proteome</keyword>
<feature type="binding site" evidence="7">
    <location>
        <position position="39"/>
    </location>
    <ligand>
        <name>ATP</name>
        <dbReference type="ChEBI" id="CHEBI:30616"/>
    </ligand>
</feature>
<sequence>MTGRVAPELVGFRFLEHLGSGGFADVYKYENLGRAVAVKVLHGNLGADNQRAFEAEAHTMAKLSNHPNVVSIFDAGRAQSGSAYLVMEFCPPPNLATRVRGGGGVLTPRHALEIGIQIAGAVESAHRLGILHRDIKPANILVTEFGRPALTDFGISSSTSVPDAYVAEGVSVPWAPPEQLTRGGDLTAAADVYALAATLWTLLAGRAPFEEPTGPNDALAMAKRIRTVPPPRVPRPDVPESLQAALMSGLAKAPTNRFATAESFARALQAVQAELRLPMTTMDAVQVVPVGGSGAAGAPPAPPGTRVVGFVSIDPEEAPERTVGRDGGPTSTTSRRMIDHIGTGRGPTSSSWDVAGEVVGGSARTDTSSVAVGDGSSPPRGGSVQWVLVGIAAAVAVVALALLGPRLLGVVASDAPAPSSPTVLPADALGASVPDVAGLAIERVEGRVTASWQQVDTTTFEDLYRFYDRDEKPGEFLPADEPEVTASASTKDLCIDVVRRNRTTGASSAQIATRCLP</sequence>
<dbReference type="InterPro" id="IPR000719">
    <property type="entry name" value="Prot_kinase_dom"/>
</dbReference>
<dbReference type="CDD" id="cd14014">
    <property type="entry name" value="STKc_PknB_like"/>
    <property type="match status" value="1"/>
</dbReference>
<reference evidence="10 11" key="1">
    <citation type="journal article" date="2013" name="ISME J.">
        <title>A metabolic model for members of the genus Tetrasphaera involved in enhanced biological phosphorus removal.</title>
        <authorList>
            <person name="Kristiansen R."/>
            <person name="Nguyen H.T.T."/>
            <person name="Saunders A.M."/>
            <person name="Nielsen J.L."/>
            <person name="Wimmer R."/>
            <person name="Le V.Q."/>
            <person name="McIlroy S.J."/>
            <person name="Petrovski S."/>
            <person name="Seviour R.J."/>
            <person name="Calteau A."/>
            <person name="Nielsen K.L."/>
            <person name="Nielsen P.H."/>
        </authorList>
    </citation>
    <scope>NUCLEOTIDE SEQUENCE [LARGE SCALE GENOMIC DNA]</scope>
    <source>
        <strain evidence="10 11">Ben 74</strain>
    </source>
</reference>
<keyword evidence="6 7" id="KW-0067">ATP-binding</keyword>
<dbReference type="PROSITE" id="PS50011">
    <property type="entry name" value="PROTEIN_KINASE_DOM"/>
    <property type="match status" value="1"/>
</dbReference>
<dbReference type="PANTHER" id="PTHR43289">
    <property type="entry name" value="MITOGEN-ACTIVATED PROTEIN KINASE KINASE KINASE 20-RELATED"/>
    <property type="match status" value="1"/>
</dbReference>
<dbReference type="PROSITE" id="PS00108">
    <property type="entry name" value="PROTEIN_KINASE_ST"/>
    <property type="match status" value="1"/>
</dbReference>
<accession>A0A077M880</accession>
<dbReference type="PANTHER" id="PTHR43289:SF6">
    <property type="entry name" value="SERINE_THREONINE-PROTEIN KINASE NEKL-3"/>
    <property type="match status" value="1"/>
</dbReference>
<dbReference type="PROSITE" id="PS00107">
    <property type="entry name" value="PROTEIN_KINASE_ATP"/>
    <property type="match status" value="1"/>
</dbReference>
<evidence type="ECO:0000256" key="1">
    <source>
        <dbReference type="ARBA" id="ARBA00012513"/>
    </source>
</evidence>
<keyword evidence="4 7" id="KW-0547">Nucleotide-binding</keyword>
<dbReference type="Proteomes" id="UP000035720">
    <property type="component" value="Unassembled WGS sequence"/>
</dbReference>
<dbReference type="InterPro" id="IPR008271">
    <property type="entry name" value="Ser/Thr_kinase_AS"/>
</dbReference>
<dbReference type="Gene3D" id="1.10.510.10">
    <property type="entry name" value="Transferase(Phosphotransferase) domain 1"/>
    <property type="match status" value="1"/>
</dbReference>
<proteinExistence type="predicted"/>
<dbReference type="OrthoDB" id="9762169at2"/>
<dbReference type="InterPro" id="IPR017441">
    <property type="entry name" value="Protein_kinase_ATP_BS"/>
</dbReference>
<evidence type="ECO:0000256" key="5">
    <source>
        <dbReference type="ARBA" id="ARBA00022777"/>
    </source>
</evidence>
<keyword evidence="2 10" id="KW-0723">Serine/threonine-protein kinase</keyword>
<dbReference type="RefSeq" id="WP_048544999.1">
    <property type="nucleotide sequence ID" value="NZ_HF571038.1"/>
</dbReference>
<dbReference type="EMBL" id="CAJC01000124">
    <property type="protein sequence ID" value="CCI52779.1"/>
    <property type="molecule type" value="Genomic_DNA"/>
</dbReference>
<dbReference type="SUPFAM" id="SSF56112">
    <property type="entry name" value="Protein kinase-like (PK-like)"/>
    <property type="match status" value="1"/>
</dbReference>
<evidence type="ECO:0000256" key="6">
    <source>
        <dbReference type="ARBA" id="ARBA00022840"/>
    </source>
</evidence>
<organism evidence="10 11">
    <name type="scientific">Nostocoides jenkinsii Ben 74</name>
    <dbReference type="NCBI Taxonomy" id="1193518"/>
    <lineage>
        <taxon>Bacteria</taxon>
        <taxon>Bacillati</taxon>
        <taxon>Actinomycetota</taxon>
        <taxon>Actinomycetes</taxon>
        <taxon>Micrococcales</taxon>
        <taxon>Intrasporangiaceae</taxon>
        <taxon>Nostocoides</taxon>
    </lineage>
</organism>
<evidence type="ECO:0000256" key="3">
    <source>
        <dbReference type="ARBA" id="ARBA00022679"/>
    </source>
</evidence>
<comment type="caution">
    <text evidence="10">The sequence shown here is derived from an EMBL/GenBank/DDBJ whole genome shotgun (WGS) entry which is preliminary data.</text>
</comment>
<gene>
    <name evidence="10" type="ORF">BN13_210003</name>
</gene>
<protein>
    <recommendedName>
        <fullName evidence="1">non-specific serine/threonine protein kinase</fullName>
        <ecNumber evidence="1">2.7.11.1</ecNumber>
    </recommendedName>
</protein>
<evidence type="ECO:0000259" key="9">
    <source>
        <dbReference type="PROSITE" id="PS50011"/>
    </source>
</evidence>
<feature type="domain" description="Protein kinase" evidence="9">
    <location>
        <begin position="12"/>
        <end position="275"/>
    </location>
</feature>
<dbReference type="SMART" id="SM00220">
    <property type="entry name" value="S_TKc"/>
    <property type="match status" value="1"/>
</dbReference>
<dbReference type="GO" id="GO:0004674">
    <property type="term" value="F:protein serine/threonine kinase activity"/>
    <property type="evidence" value="ECO:0007669"/>
    <property type="project" value="UniProtKB-KW"/>
</dbReference>
<evidence type="ECO:0000256" key="4">
    <source>
        <dbReference type="ARBA" id="ARBA00022741"/>
    </source>
</evidence>
<dbReference type="STRING" id="1193518.BN13_210003"/>
<dbReference type="Pfam" id="PF00069">
    <property type="entry name" value="Pkinase"/>
    <property type="match status" value="1"/>
</dbReference>
<feature type="region of interest" description="Disordered" evidence="8">
    <location>
        <begin position="318"/>
        <end position="352"/>
    </location>
</feature>
<keyword evidence="5 10" id="KW-0418">Kinase</keyword>